<proteinExistence type="predicted"/>
<protein>
    <recommendedName>
        <fullName evidence="2">Deoxyribonuclease NucA/NucB domain-containing protein</fullName>
    </recommendedName>
</protein>
<sequence length="438" mass="44674">MEASHSGPDLLCTYISRHLYSRLRRPYTLAILALYPRLAMARTTSFASLLSLVLLLAPSLLSASGPLLVSATVAEPALSIPGGGADAVNLSIRKVSAPKKSPTTLAKSATPAKASVKTSATPAKASSAAPVRASLAKATSAVKTSSAAPKASTASRAIATSSKAVASSSSSVKASSFVGTGASASKSAIASGPSVSATSSAACALKRAGTAGVTAAADCGTCDPCDDSCDSNTHDFITRRRRTVQEVADAAGMRVVYGNDTTPFLPDEDMRLRVIAGRANVQLEFDCSATSNIPNVCQNMCYGINCRGHASTLTRNSVGDACKAARKNNSCGSLKPNRCSAKTGFAAGHKCDEYPFASTLEGQSAGTGGTNSAVTRCVPGVENDRQGQKLSTLYKKINNGDTYDVILDFGNGQAGTGYCAPNAASATCATLVDSQQDN</sequence>
<evidence type="ECO:0000256" key="1">
    <source>
        <dbReference type="SAM" id="MobiDB-lite"/>
    </source>
</evidence>
<feature type="region of interest" description="Disordered" evidence="1">
    <location>
        <begin position="101"/>
        <end position="121"/>
    </location>
</feature>
<dbReference type="Pfam" id="PF14040">
    <property type="entry name" value="DNase_NucA_NucB"/>
    <property type="match status" value="1"/>
</dbReference>
<evidence type="ECO:0000313" key="4">
    <source>
        <dbReference type="Proteomes" id="UP000298327"/>
    </source>
</evidence>
<comment type="caution">
    <text evidence="3">The sequence shown here is derived from an EMBL/GenBank/DDBJ whole genome shotgun (WGS) entry which is preliminary data.</text>
</comment>
<name>A0A4Y9YJK0_9AGAM</name>
<evidence type="ECO:0000259" key="2">
    <source>
        <dbReference type="Pfam" id="PF14040"/>
    </source>
</evidence>
<organism evidence="3 4">
    <name type="scientific">Dentipellis fragilis</name>
    <dbReference type="NCBI Taxonomy" id="205917"/>
    <lineage>
        <taxon>Eukaryota</taxon>
        <taxon>Fungi</taxon>
        <taxon>Dikarya</taxon>
        <taxon>Basidiomycota</taxon>
        <taxon>Agaricomycotina</taxon>
        <taxon>Agaricomycetes</taxon>
        <taxon>Russulales</taxon>
        <taxon>Hericiaceae</taxon>
        <taxon>Dentipellis</taxon>
    </lineage>
</organism>
<dbReference type="OrthoDB" id="3259102at2759"/>
<accession>A0A4Y9YJK0</accession>
<feature type="compositionally biased region" description="Low complexity" evidence="1">
    <location>
        <begin position="112"/>
        <end position="121"/>
    </location>
</feature>
<dbReference type="EMBL" id="SEOQ01000483">
    <property type="protein sequence ID" value="TFY61998.1"/>
    <property type="molecule type" value="Genomic_DNA"/>
</dbReference>
<reference evidence="3 4" key="1">
    <citation type="submission" date="2019-02" db="EMBL/GenBank/DDBJ databases">
        <title>Genome sequencing of the rare red list fungi Dentipellis fragilis.</title>
        <authorList>
            <person name="Buettner E."/>
            <person name="Kellner H."/>
        </authorList>
    </citation>
    <scope>NUCLEOTIDE SEQUENCE [LARGE SCALE GENOMIC DNA]</scope>
    <source>
        <strain evidence="3 4">DSM 105465</strain>
    </source>
</reference>
<evidence type="ECO:0000313" key="3">
    <source>
        <dbReference type="EMBL" id="TFY61998.1"/>
    </source>
</evidence>
<dbReference type="Proteomes" id="UP000298327">
    <property type="component" value="Unassembled WGS sequence"/>
</dbReference>
<dbReference type="STRING" id="205917.A0A4Y9YJK0"/>
<gene>
    <name evidence="3" type="ORF">EVG20_g6858</name>
</gene>
<dbReference type="AlphaFoldDB" id="A0A4Y9YJK0"/>
<dbReference type="InterPro" id="IPR029476">
    <property type="entry name" value="DNase_NucA_NucB"/>
</dbReference>
<keyword evidence="4" id="KW-1185">Reference proteome</keyword>
<feature type="domain" description="Deoxyribonuclease NucA/NucB" evidence="2">
    <location>
        <begin position="300"/>
        <end position="406"/>
    </location>
</feature>